<proteinExistence type="predicted"/>
<dbReference type="Proteomes" id="UP000548304">
    <property type="component" value="Unassembled WGS sequence"/>
</dbReference>
<protein>
    <submittedName>
        <fullName evidence="1">Uncharacterized protein</fullName>
    </submittedName>
</protein>
<gene>
    <name evidence="1" type="ORF">FHR84_003161</name>
</gene>
<comment type="caution">
    <text evidence="1">The sequence shown here is derived from an EMBL/GenBank/DDBJ whole genome shotgun (WGS) entry which is preliminary data.</text>
</comment>
<sequence>MTRAHPQPAAPTAQYFHELTVDYSRTAAECGRQGFHEEATAWCRAAERMASMTDIGQTLTPPNRGAIQW</sequence>
<evidence type="ECO:0000313" key="1">
    <source>
        <dbReference type="EMBL" id="NYH79823.1"/>
    </source>
</evidence>
<dbReference type="AlphaFoldDB" id="A0A852ZCT9"/>
<evidence type="ECO:0000313" key="2">
    <source>
        <dbReference type="Proteomes" id="UP000548304"/>
    </source>
</evidence>
<dbReference type="RefSeq" id="WP_179536183.1">
    <property type="nucleotide sequence ID" value="NZ_JACBYW010000005.1"/>
</dbReference>
<organism evidence="1 2">
    <name type="scientific">Actinopolyspora biskrensis</name>
    <dbReference type="NCBI Taxonomy" id="1470178"/>
    <lineage>
        <taxon>Bacteria</taxon>
        <taxon>Bacillati</taxon>
        <taxon>Actinomycetota</taxon>
        <taxon>Actinomycetes</taxon>
        <taxon>Actinopolysporales</taxon>
        <taxon>Actinopolysporaceae</taxon>
        <taxon>Actinopolyspora</taxon>
    </lineage>
</organism>
<dbReference type="EMBL" id="JACBYW010000005">
    <property type="protein sequence ID" value="NYH79823.1"/>
    <property type="molecule type" value="Genomic_DNA"/>
</dbReference>
<name>A0A852ZCT9_9ACTN</name>
<keyword evidence="2" id="KW-1185">Reference proteome</keyword>
<reference evidence="1 2" key="1">
    <citation type="submission" date="2020-07" db="EMBL/GenBank/DDBJ databases">
        <title>Genomic Encyclopedia of Type Strains, Phase III (KMG-III): the genomes of soil and plant-associated and newly described type strains.</title>
        <authorList>
            <person name="Whitman W."/>
        </authorList>
    </citation>
    <scope>NUCLEOTIDE SEQUENCE [LARGE SCALE GENOMIC DNA]</scope>
    <source>
        <strain evidence="1 2">CECT 8576</strain>
    </source>
</reference>
<accession>A0A852ZCT9</accession>